<organism evidence="9 10">
    <name type="scientific">Conger conger</name>
    <name type="common">Conger eel</name>
    <name type="synonym">Muraena conger</name>
    <dbReference type="NCBI Taxonomy" id="82655"/>
    <lineage>
        <taxon>Eukaryota</taxon>
        <taxon>Metazoa</taxon>
        <taxon>Chordata</taxon>
        <taxon>Craniata</taxon>
        <taxon>Vertebrata</taxon>
        <taxon>Euteleostomi</taxon>
        <taxon>Actinopterygii</taxon>
        <taxon>Neopterygii</taxon>
        <taxon>Teleostei</taxon>
        <taxon>Anguilliformes</taxon>
        <taxon>Congridae</taxon>
        <taxon>Conger</taxon>
    </lineage>
</organism>
<dbReference type="SUPFAM" id="SSF49879">
    <property type="entry name" value="SMAD/FHA domain"/>
    <property type="match status" value="1"/>
</dbReference>
<feature type="region of interest" description="Disordered" evidence="7">
    <location>
        <begin position="124"/>
        <end position="147"/>
    </location>
</feature>
<dbReference type="CDD" id="cd22673">
    <property type="entry name" value="FHA_Ki67"/>
    <property type="match status" value="1"/>
</dbReference>
<dbReference type="SMART" id="SM01295">
    <property type="entry name" value="K167R"/>
    <property type="match status" value="2"/>
</dbReference>
<keyword evidence="4" id="KW-0832">Ubl conjugation</keyword>
<dbReference type="InterPro" id="IPR012568">
    <property type="entry name" value="KI67R"/>
</dbReference>
<feature type="compositionally biased region" description="Basic residues" evidence="7">
    <location>
        <begin position="1573"/>
        <end position="1583"/>
    </location>
</feature>
<dbReference type="SMART" id="SM00240">
    <property type="entry name" value="FHA"/>
    <property type="match status" value="1"/>
</dbReference>
<feature type="region of interest" description="Disordered" evidence="7">
    <location>
        <begin position="756"/>
        <end position="783"/>
    </location>
</feature>
<dbReference type="Pfam" id="PF00498">
    <property type="entry name" value="FHA"/>
    <property type="match status" value="1"/>
</dbReference>
<evidence type="ECO:0000256" key="5">
    <source>
        <dbReference type="ARBA" id="ARBA00023242"/>
    </source>
</evidence>
<dbReference type="PANTHER" id="PTHR21603:SF17">
    <property type="entry name" value="PROLIFERATION MARKER PROTEIN KI-67"/>
    <property type="match status" value="1"/>
</dbReference>
<evidence type="ECO:0000256" key="2">
    <source>
        <dbReference type="ARBA" id="ARBA00022499"/>
    </source>
</evidence>
<feature type="compositionally biased region" description="Basic and acidic residues" evidence="7">
    <location>
        <begin position="1147"/>
        <end position="1157"/>
    </location>
</feature>
<feature type="compositionally biased region" description="Polar residues" evidence="7">
    <location>
        <begin position="1429"/>
        <end position="1438"/>
    </location>
</feature>
<comment type="caution">
    <text evidence="9">The sequence shown here is derived from an EMBL/GenBank/DDBJ whole genome shotgun (WGS) entry which is preliminary data.</text>
</comment>
<dbReference type="GO" id="GO:0051983">
    <property type="term" value="P:regulation of chromosome segregation"/>
    <property type="evidence" value="ECO:0007669"/>
    <property type="project" value="TreeGrafter"/>
</dbReference>
<keyword evidence="6" id="KW-0131">Cell cycle</keyword>
<dbReference type="Gene3D" id="2.60.200.20">
    <property type="match status" value="1"/>
</dbReference>
<dbReference type="InterPro" id="IPR029334">
    <property type="entry name" value="PP1-bd"/>
</dbReference>
<feature type="compositionally biased region" description="Basic and acidic residues" evidence="7">
    <location>
        <begin position="1561"/>
        <end position="1572"/>
    </location>
</feature>
<evidence type="ECO:0000313" key="9">
    <source>
        <dbReference type="EMBL" id="KAJ8284744.1"/>
    </source>
</evidence>
<protein>
    <recommendedName>
        <fullName evidence="8">FHA domain-containing protein</fullName>
    </recommendedName>
</protein>
<evidence type="ECO:0000256" key="1">
    <source>
        <dbReference type="ARBA" id="ARBA00004123"/>
    </source>
</evidence>
<feature type="region of interest" description="Disordered" evidence="7">
    <location>
        <begin position="1413"/>
        <end position="1665"/>
    </location>
</feature>
<feature type="region of interest" description="Disordered" evidence="7">
    <location>
        <begin position="1074"/>
        <end position="1098"/>
    </location>
</feature>
<feature type="region of interest" description="Disordered" evidence="7">
    <location>
        <begin position="1329"/>
        <end position="1381"/>
    </location>
</feature>
<evidence type="ECO:0000256" key="3">
    <source>
        <dbReference type="ARBA" id="ARBA00022553"/>
    </source>
</evidence>
<dbReference type="InterPro" id="IPR008984">
    <property type="entry name" value="SMAD_FHA_dom_sf"/>
</dbReference>
<dbReference type="EMBL" id="JAFJMO010000002">
    <property type="protein sequence ID" value="KAJ8284744.1"/>
    <property type="molecule type" value="Genomic_DNA"/>
</dbReference>
<feature type="region of interest" description="Disordered" evidence="7">
    <location>
        <begin position="1147"/>
        <end position="1292"/>
    </location>
</feature>
<keyword evidence="10" id="KW-1185">Reference proteome</keyword>
<keyword evidence="5" id="KW-0539">Nucleus</keyword>
<feature type="domain" description="FHA" evidence="8">
    <location>
        <begin position="26"/>
        <end position="76"/>
    </location>
</feature>
<dbReference type="GO" id="GO:0007088">
    <property type="term" value="P:regulation of mitotic nuclear division"/>
    <property type="evidence" value="ECO:0007669"/>
    <property type="project" value="TreeGrafter"/>
</dbReference>
<feature type="compositionally biased region" description="Basic residues" evidence="7">
    <location>
        <begin position="307"/>
        <end position="318"/>
    </location>
</feature>
<dbReference type="InterPro" id="IPR000253">
    <property type="entry name" value="FHA_dom"/>
</dbReference>
<dbReference type="Proteomes" id="UP001152803">
    <property type="component" value="Unassembled WGS sequence"/>
</dbReference>
<feature type="compositionally biased region" description="Polar residues" evidence="7">
    <location>
        <begin position="1255"/>
        <end position="1271"/>
    </location>
</feature>
<dbReference type="OrthoDB" id="6288785at2759"/>
<feature type="region of interest" description="Disordered" evidence="7">
    <location>
        <begin position="1021"/>
        <end position="1055"/>
    </location>
</feature>
<feature type="region of interest" description="Disordered" evidence="7">
    <location>
        <begin position="303"/>
        <end position="512"/>
    </location>
</feature>
<evidence type="ECO:0000313" key="10">
    <source>
        <dbReference type="Proteomes" id="UP001152803"/>
    </source>
</evidence>
<feature type="compositionally biased region" description="Basic and acidic residues" evidence="7">
    <location>
        <begin position="1034"/>
        <end position="1044"/>
    </location>
</feature>
<dbReference type="PROSITE" id="PS50006">
    <property type="entry name" value="FHA_DOMAIN"/>
    <property type="match status" value="1"/>
</dbReference>
<proteinExistence type="predicted"/>
<name>A0A9Q1I6U0_CONCO</name>
<dbReference type="Pfam" id="PF08065">
    <property type="entry name" value="KI67R"/>
    <property type="match status" value="1"/>
</dbReference>
<feature type="compositionally biased region" description="Polar residues" evidence="7">
    <location>
        <begin position="350"/>
        <end position="366"/>
    </location>
</feature>
<sequence>MPLHGKIVVIKRSGGDGTEFPITASCLFGRKPDCDIRIQLPQVSKEHCRIDLNENKEVMLTNLSSVNPTRINGEALKQAQHLKHGDVITVIDRSFRFEYPPVPTPKKKRSSLAGKSETLQVLHDQQVADSGTGERRKSSDLISDSSCLKDGTNTNVQALAVEDCNETAKEVDQTGLDKIEPNEEKSRSPFCELYQIVKHNLTLKSPWKPAETAQPKTPLSWCEPQKIMEVKTMAEEIGGEEATSQDDQSTPLPTKLSPELFDKRLPPDSPLRRGATPGRRSLSILRQSLLRGSSTVGLIEELCAKSKTPKRSPGKKASPKPVSPKNGSSSPANKPPKTKAKTPSPKKTVVGSSPGQKSVPKTTSPGKRSPSTEDPKVPKGRKSVSPSAKTPQTPSSGKTPAKKLNESLQKSPLTSKKTPSQPLFADAGSPSVTSARKSDALKMSPGQSTAKMPKTPLPAEKASGPTAKTPSPKGGMSFKEGSFNQTPAVKGRFSISRVSTPSPVVGQDAGAMETSACVTPKVPLRRESMKSTSKKTPKSARKSVLEVIRSRRSGASRANLKVLSSWANIVKFGVSKPQTATTTKQCTRKVTSVKKTVVKKPKTPATKVKGHFSTGHAASPATIVVGKAHTRVAQSAGFAPKIVHNIALLRKNMKVNEDLTGIAEIFRTPANLQKTKRTSDIVCPKTPQAASVSVTESSVMDTPEEMGEMVVSPLSVISTEKHRMYDSEAIAWLLQEDQDSSLNGDDAPQERDAEGLITPLVTDEPEQEPVPQRGLRTPKQKSEPVTCLTGVKRLVKTPKQVEDLGGIEGLLKIPREPKVSQEASLVGMKEMKTPKQKIHQVEDLRGIKRLLKTPREPKVSQEACLVGVKEIMKTPKLKTTPLVCTTGVKRLMTTPKQKGEPVEDMIGLKRLMQTPKQKVEPVEDLTGVKELMKTPKQKGQPVESKFGIRKLMKSPKQRGVPVEDFAGLQELMEEPLDYLPFTVCETSEEKVSGTCVSPELEKSIPVFGEAEMASKEKCTELIKEESQSNATKKSAKETPQKQVEKISGVDAQNSDHANTEAVAEMISAGVVDQNLPEVKPKRGRQARQVAAPAVKRTRQISKIKEEPINSAVAVPTKCTRRKVAKNVDESEKGTIEEKLCEKVESIKEAGDEEKSSDMESPALNVAPANGRRGKKSKEILQNDTSTAPVRKTGRGRKANLTDGIDESNKVKCREMSPAPKKDEEDSEKMPVPVPVMEPKRGRRPKKADSGGHVTEAQTTERIVSDAEQSVGNCLPESKEETPVVKSGRGRRAKAVVQEVEASVEVLPKRSRRGAVDSSALQTFASPVPSLKSVRGRGRKVQNLESTEETVPVQAPISAAECSTQSPKKVRGKRGAKSSATVALDASSAPLDAVMPDASFSNDLVTKGQAIVKRKGISRKAGVHEADKNVPTQVISEESTAGFAEYKNDGVEETSVNLGKQTNPRRGRAGKKSTVEQTASAPVTEHLGPKTFTGKAPSTRKGRAQAVEPKPVPVEDDVPIVKAGTKRKLTREVTDKVTSDNNSTGESVSLDPLPKRARGRAAKVEETKLDTSKTTKRGAAKKSGKTLDNDVKAAEPIVETPKPARRGRRNVAQQDAVAPVPAQEECPAQRKMESAKRPATRRLKSEKKTDCARSEEAKPVRRTRQK</sequence>
<dbReference type="Pfam" id="PF15276">
    <property type="entry name" value="PP1_bind"/>
    <property type="match status" value="1"/>
</dbReference>
<dbReference type="PANTHER" id="PTHR21603">
    <property type="entry name" value="ANTIGEN KI-67-LIKE PROTEIN"/>
    <property type="match status" value="1"/>
</dbReference>
<accession>A0A9Q1I6U0</accession>
<feature type="compositionally biased region" description="Polar residues" evidence="7">
    <location>
        <begin position="384"/>
        <end position="398"/>
    </location>
</feature>
<feature type="region of interest" description="Disordered" evidence="7">
    <location>
        <begin position="238"/>
        <end position="283"/>
    </location>
</feature>
<evidence type="ECO:0000256" key="4">
    <source>
        <dbReference type="ARBA" id="ARBA00022843"/>
    </source>
</evidence>
<dbReference type="GO" id="GO:0005694">
    <property type="term" value="C:chromosome"/>
    <property type="evidence" value="ECO:0007669"/>
    <property type="project" value="TreeGrafter"/>
</dbReference>
<dbReference type="GO" id="GO:0005634">
    <property type="term" value="C:nucleus"/>
    <property type="evidence" value="ECO:0007669"/>
    <property type="project" value="UniProtKB-SubCell"/>
</dbReference>
<evidence type="ECO:0000256" key="6">
    <source>
        <dbReference type="ARBA" id="ARBA00023306"/>
    </source>
</evidence>
<feature type="compositionally biased region" description="Low complexity" evidence="7">
    <location>
        <begin position="1610"/>
        <end position="1622"/>
    </location>
</feature>
<keyword evidence="3" id="KW-0597">Phosphoprotein</keyword>
<keyword evidence="2" id="KW-1017">Isopeptide bond</keyword>
<feature type="compositionally biased region" description="Basic and acidic residues" evidence="7">
    <location>
        <begin position="1645"/>
        <end position="1658"/>
    </location>
</feature>
<comment type="subcellular location">
    <subcellularLocation>
        <location evidence="1">Nucleus</location>
    </subcellularLocation>
</comment>
<gene>
    <name evidence="9" type="ORF">COCON_G00035940</name>
</gene>
<evidence type="ECO:0000256" key="7">
    <source>
        <dbReference type="SAM" id="MobiDB-lite"/>
    </source>
</evidence>
<feature type="compositionally biased region" description="Basic and acidic residues" evidence="7">
    <location>
        <begin position="1626"/>
        <end position="1635"/>
    </location>
</feature>
<feature type="compositionally biased region" description="Basic and acidic residues" evidence="7">
    <location>
        <begin position="1206"/>
        <end position="1223"/>
    </location>
</feature>
<evidence type="ECO:0000259" key="8">
    <source>
        <dbReference type="PROSITE" id="PS50006"/>
    </source>
</evidence>
<reference evidence="9" key="1">
    <citation type="journal article" date="2023" name="Science">
        <title>Genome structures resolve the early diversification of teleost fishes.</title>
        <authorList>
            <person name="Parey E."/>
            <person name="Louis A."/>
            <person name="Montfort J."/>
            <person name="Bouchez O."/>
            <person name="Roques C."/>
            <person name="Iampietro C."/>
            <person name="Lluch J."/>
            <person name="Castinel A."/>
            <person name="Donnadieu C."/>
            <person name="Desvignes T."/>
            <person name="Floi Bucao C."/>
            <person name="Jouanno E."/>
            <person name="Wen M."/>
            <person name="Mejri S."/>
            <person name="Dirks R."/>
            <person name="Jansen H."/>
            <person name="Henkel C."/>
            <person name="Chen W.J."/>
            <person name="Zahm M."/>
            <person name="Cabau C."/>
            <person name="Klopp C."/>
            <person name="Thompson A.W."/>
            <person name="Robinson-Rechavi M."/>
            <person name="Braasch I."/>
            <person name="Lecointre G."/>
            <person name="Bobe J."/>
            <person name="Postlethwait J.H."/>
            <person name="Berthelot C."/>
            <person name="Roest Crollius H."/>
            <person name="Guiguen Y."/>
        </authorList>
    </citation>
    <scope>NUCLEOTIDE SEQUENCE</scope>
    <source>
        <strain evidence="9">Concon-B</strain>
    </source>
</reference>
<feature type="compositionally biased region" description="Polar residues" evidence="7">
    <location>
        <begin position="406"/>
        <end position="421"/>
    </location>
</feature>